<proteinExistence type="predicted"/>
<gene>
    <name evidence="1" type="ORF">J4709_48140</name>
</gene>
<dbReference type="EMBL" id="JAGEPF010000045">
    <property type="protein sequence ID" value="MBO2465358.1"/>
    <property type="molecule type" value="Genomic_DNA"/>
</dbReference>
<name>A0ABS3S8N4_9ACTN</name>
<accession>A0ABS3S8N4</accession>
<comment type="caution">
    <text evidence="1">The sequence shown here is derived from an EMBL/GenBank/DDBJ whole genome shotgun (WGS) entry which is preliminary data.</text>
</comment>
<keyword evidence="2" id="KW-1185">Reference proteome</keyword>
<organism evidence="1 2">
    <name type="scientific">Actinomadura violacea</name>
    <dbReference type="NCBI Taxonomy" id="2819934"/>
    <lineage>
        <taxon>Bacteria</taxon>
        <taxon>Bacillati</taxon>
        <taxon>Actinomycetota</taxon>
        <taxon>Actinomycetes</taxon>
        <taxon>Streptosporangiales</taxon>
        <taxon>Thermomonosporaceae</taxon>
        <taxon>Actinomadura</taxon>
    </lineage>
</organism>
<dbReference type="RefSeq" id="WP_208252205.1">
    <property type="nucleotide sequence ID" value="NZ_JAGEPF010000045.1"/>
</dbReference>
<evidence type="ECO:0000313" key="1">
    <source>
        <dbReference type="EMBL" id="MBO2465358.1"/>
    </source>
</evidence>
<sequence>MTHLIPDSSLIERIGSGLGILTAVRPNGRSEQALRAEARMFHALLRHVRDLDEQRAVELK</sequence>
<evidence type="ECO:0000313" key="2">
    <source>
        <dbReference type="Proteomes" id="UP000680206"/>
    </source>
</evidence>
<reference evidence="1 2" key="1">
    <citation type="submission" date="2021-03" db="EMBL/GenBank/DDBJ databases">
        <title>Actinomadura violae sp. nov., isolated from lichen in Thailand.</title>
        <authorList>
            <person name="Kanchanasin P."/>
            <person name="Saeng-In P."/>
            <person name="Phongsopitanun W."/>
            <person name="Yuki M."/>
            <person name="Kudo T."/>
            <person name="Ohkuma M."/>
            <person name="Tanasupawat S."/>
        </authorList>
    </citation>
    <scope>NUCLEOTIDE SEQUENCE [LARGE SCALE GENOMIC DNA]</scope>
    <source>
        <strain evidence="1 2">LCR2-06</strain>
    </source>
</reference>
<protein>
    <submittedName>
        <fullName evidence="1">Uncharacterized protein</fullName>
    </submittedName>
</protein>
<dbReference type="Proteomes" id="UP000680206">
    <property type="component" value="Unassembled WGS sequence"/>
</dbReference>